<keyword evidence="3" id="KW-0233">DNA recombination</keyword>
<dbReference type="AlphaFoldDB" id="A0A7W0HW09"/>
<dbReference type="InterPro" id="IPR004107">
    <property type="entry name" value="Integrase_SAM-like_N"/>
</dbReference>
<dbReference type="GO" id="GO:0015074">
    <property type="term" value="P:DNA integration"/>
    <property type="evidence" value="ECO:0007669"/>
    <property type="project" value="UniProtKB-KW"/>
</dbReference>
<dbReference type="EMBL" id="JACDUR010000013">
    <property type="protein sequence ID" value="MBA2897758.1"/>
    <property type="molecule type" value="Genomic_DNA"/>
</dbReference>
<dbReference type="GO" id="GO:0003677">
    <property type="term" value="F:DNA binding"/>
    <property type="evidence" value="ECO:0007669"/>
    <property type="project" value="UniProtKB-UniRule"/>
</dbReference>
<dbReference type="SUPFAM" id="SSF56349">
    <property type="entry name" value="DNA breaking-rejoining enzymes"/>
    <property type="match status" value="1"/>
</dbReference>
<evidence type="ECO:0000256" key="4">
    <source>
        <dbReference type="PROSITE-ProRule" id="PRU01248"/>
    </source>
</evidence>
<dbReference type="PROSITE" id="PS51898">
    <property type="entry name" value="TYR_RECOMBINASE"/>
    <property type="match status" value="1"/>
</dbReference>
<dbReference type="InterPro" id="IPR013762">
    <property type="entry name" value="Integrase-like_cat_sf"/>
</dbReference>
<evidence type="ECO:0000256" key="3">
    <source>
        <dbReference type="ARBA" id="ARBA00023172"/>
    </source>
</evidence>
<dbReference type="GO" id="GO:0006310">
    <property type="term" value="P:DNA recombination"/>
    <property type="evidence" value="ECO:0007669"/>
    <property type="project" value="UniProtKB-KW"/>
</dbReference>
<protein>
    <submittedName>
        <fullName evidence="7">Integrase/recombinase XerC</fullName>
    </submittedName>
</protein>
<evidence type="ECO:0000259" key="5">
    <source>
        <dbReference type="PROSITE" id="PS51898"/>
    </source>
</evidence>
<name>A0A7W0HW09_9ACTN</name>
<dbReference type="RefSeq" id="WP_181616437.1">
    <property type="nucleotide sequence ID" value="NZ_BAABAM010000015.1"/>
</dbReference>
<sequence>MSEGVVLQLRPSGEVMAAAAAALSAAKRHLERSKLSANTVKAYRRQIAAYAGWLGEHAGEHEDAFVDVHGAEAAATAWRRSLLERRVAPSTINQAIAAVTLLYAEAGLRIEVKKARIPKPGEPDALTRAEQSRVERSAARRGARDRAVVSTLLYAGARVEECARLEVSDVPLTARTGEVRLLGKGDQVRWVPLPAIARTHLGAWLDERGARLARNPSMAERWQAGRESGPVWLGQRGPLSVSGITQVVLAVGEDAGLPGLRPHQLRHTYATRLREGGADVAQIKELMGHASLDTTARYFRAGRAEVAAAVERVFEP</sequence>
<evidence type="ECO:0000256" key="1">
    <source>
        <dbReference type="ARBA" id="ARBA00022908"/>
    </source>
</evidence>
<dbReference type="Gene3D" id="1.10.443.10">
    <property type="entry name" value="Intergrase catalytic core"/>
    <property type="match status" value="1"/>
</dbReference>
<reference evidence="7 8" key="1">
    <citation type="submission" date="2020-07" db="EMBL/GenBank/DDBJ databases">
        <title>Genomic Encyclopedia of Type Strains, Phase IV (KMG-IV): sequencing the most valuable type-strain genomes for metagenomic binning, comparative biology and taxonomic classification.</title>
        <authorList>
            <person name="Goeker M."/>
        </authorList>
    </citation>
    <scope>NUCLEOTIDE SEQUENCE [LARGE SCALE GENOMIC DNA]</scope>
    <source>
        <strain evidence="7 8">DSM 45533</strain>
    </source>
</reference>
<keyword evidence="8" id="KW-1185">Reference proteome</keyword>
<feature type="domain" description="Tyr recombinase" evidence="5">
    <location>
        <begin position="121"/>
        <end position="311"/>
    </location>
</feature>
<dbReference type="InterPro" id="IPR011010">
    <property type="entry name" value="DNA_brk_join_enz"/>
</dbReference>
<evidence type="ECO:0000313" key="8">
    <source>
        <dbReference type="Proteomes" id="UP000530928"/>
    </source>
</evidence>
<gene>
    <name evidence="7" type="ORF">HNR30_009164</name>
</gene>
<dbReference type="SUPFAM" id="SSF47823">
    <property type="entry name" value="lambda integrase-like, N-terminal domain"/>
    <property type="match status" value="1"/>
</dbReference>
<keyword evidence="1" id="KW-0229">DNA integration</keyword>
<keyword evidence="2 4" id="KW-0238">DNA-binding</keyword>
<dbReference type="Gene3D" id="1.10.150.130">
    <property type="match status" value="1"/>
</dbReference>
<evidence type="ECO:0000259" key="6">
    <source>
        <dbReference type="PROSITE" id="PS51900"/>
    </source>
</evidence>
<dbReference type="Pfam" id="PF00589">
    <property type="entry name" value="Phage_integrase"/>
    <property type="match status" value="1"/>
</dbReference>
<dbReference type="InterPro" id="IPR002104">
    <property type="entry name" value="Integrase_catalytic"/>
</dbReference>
<dbReference type="Pfam" id="PF02899">
    <property type="entry name" value="Phage_int_SAM_1"/>
    <property type="match status" value="1"/>
</dbReference>
<dbReference type="InterPro" id="IPR010998">
    <property type="entry name" value="Integrase_recombinase_N"/>
</dbReference>
<evidence type="ECO:0000256" key="2">
    <source>
        <dbReference type="ARBA" id="ARBA00023125"/>
    </source>
</evidence>
<comment type="caution">
    <text evidence="7">The sequence shown here is derived from an EMBL/GenBank/DDBJ whole genome shotgun (WGS) entry which is preliminary data.</text>
</comment>
<dbReference type="PANTHER" id="PTHR30349">
    <property type="entry name" value="PHAGE INTEGRASE-RELATED"/>
    <property type="match status" value="1"/>
</dbReference>
<dbReference type="Proteomes" id="UP000530928">
    <property type="component" value="Unassembled WGS sequence"/>
</dbReference>
<feature type="domain" description="Core-binding (CB)" evidence="6">
    <location>
        <begin position="14"/>
        <end position="107"/>
    </location>
</feature>
<proteinExistence type="predicted"/>
<evidence type="ECO:0000313" key="7">
    <source>
        <dbReference type="EMBL" id="MBA2897758.1"/>
    </source>
</evidence>
<organism evidence="7 8">
    <name type="scientific">Nonomuraea soli</name>
    <dbReference type="NCBI Taxonomy" id="1032476"/>
    <lineage>
        <taxon>Bacteria</taxon>
        <taxon>Bacillati</taxon>
        <taxon>Actinomycetota</taxon>
        <taxon>Actinomycetes</taxon>
        <taxon>Streptosporangiales</taxon>
        <taxon>Streptosporangiaceae</taxon>
        <taxon>Nonomuraea</taxon>
    </lineage>
</organism>
<dbReference type="PANTHER" id="PTHR30349:SF81">
    <property type="entry name" value="TYROSINE RECOMBINASE XERC"/>
    <property type="match status" value="1"/>
</dbReference>
<dbReference type="InterPro" id="IPR044068">
    <property type="entry name" value="CB"/>
</dbReference>
<accession>A0A7W0HW09</accession>
<dbReference type="InterPro" id="IPR050090">
    <property type="entry name" value="Tyrosine_recombinase_XerCD"/>
</dbReference>
<dbReference type="PROSITE" id="PS51900">
    <property type="entry name" value="CB"/>
    <property type="match status" value="1"/>
</dbReference>